<sequence>MGLMRPLAETPALLAAVPPDIADRELTRPIERELLAHQHTIAAIRDSISAAETVYRSTRSAAAGPVRLLQGAEVIQAALQQAAEACREELLTCQPGGGRAPENLARSLSRVLAMHRRGVKQRTLYQHTVRAHGPTLAYIERATASGAQFRTINEVFDRLIIYDRTTAFIPDPRHELRTAALAIDHPAIVHYLAKVFDHTWERAEAVSISQEYARPPLMTDETRRAVLRLMVEGYTDAAIAGRLGVSPRTVSTHIKKASDLLGGRSRAHLAYLLAQSDLLDAGPG</sequence>
<organism evidence="2 3">
    <name type="scientific">Streptomyces lavendofoliae</name>
    <dbReference type="NCBI Taxonomy" id="67314"/>
    <lineage>
        <taxon>Bacteria</taxon>
        <taxon>Bacillati</taxon>
        <taxon>Actinomycetota</taxon>
        <taxon>Actinomycetes</taxon>
        <taxon>Kitasatosporales</taxon>
        <taxon>Streptomycetaceae</taxon>
        <taxon>Streptomyces</taxon>
    </lineage>
</organism>
<dbReference type="Gene3D" id="3.30.870.10">
    <property type="entry name" value="Endonuclease Chain A"/>
    <property type="match status" value="1"/>
</dbReference>
<keyword evidence="3" id="KW-1185">Reference proteome</keyword>
<evidence type="ECO:0000259" key="1">
    <source>
        <dbReference type="PROSITE" id="PS50043"/>
    </source>
</evidence>
<dbReference type="InterPro" id="IPR036388">
    <property type="entry name" value="WH-like_DNA-bd_sf"/>
</dbReference>
<name>A0A918I383_9ACTN</name>
<reference evidence="2" key="1">
    <citation type="journal article" date="2014" name="Int. J. Syst. Evol. Microbiol.">
        <title>Complete genome sequence of Corynebacterium casei LMG S-19264T (=DSM 44701T), isolated from a smear-ripened cheese.</title>
        <authorList>
            <consortium name="US DOE Joint Genome Institute (JGI-PGF)"/>
            <person name="Walter F."/>
            <person name="Albersmeier A."/>
            <person name="Kalinowski J."/>
            <person name="Ruckert C."/>
        </authorList>
    </citation>
    <scope>NUCLEOTIDE SEQUENCE</scope>
    <source>
        <strain evidence="2">JCM 4391</strain>
    </source>
</reference>
<dbReference type="CDD" id="cd06170">
    <property type="entry name" value="LuxR_C_like"/>
    <property type="match status" value="1"/>
</dbReference>
<evidence type="ECO:0000313" key="2">
    <source>
        <dbReference type="EMBL" id="GGU54370.1"/>
    </source>
</evidence>
<accession>A0A918I383</accession>
<dbReference type="InterPro" id="IPR016032">
    <property type="entry name" value="Sig_transdc_resp-reg_C-effctor"/>
</dbReference>
<dbReference type="Gene3D" id="1.10.10.10">
    <property type="entry name" value="Winged helix-like DNA-binding domain superfamily/Winged helix DNA-binding domain"/>
    <property type="match status" value="1"/>
</dbReference>
<dbReference type="GO" id="GO:0006355">
    <property type="term" value="P:regulation of DNA-templated transcription"/>
    <property type="evidence" value="ECO:0007669"/>
    <property type="project" value="InterPro"/>
</dbReference>
<protein>
    <submittedName>
        <fullName evidence="2">LuxR family transcriptional regulator</fullName>
    </submittedName>
</protein>
<dbReference type="SUPFAM" id="SSF46894">
    <property type="entry name" value="C-terminal effector domain of the bipartite response regulators"/>
    <property type="match status" value="1"/>
</dbReference>
<feature type="domain" description="HTH luxR-type" evidence="1">
    <location>
        <begin position="212"/>
        <end position="277"/>
    </location>
</feature>
<dbReference type="InterPro" id="IPR051797">
    <property type="entry name" value="TrmB-like"/>
</dbReference>
<reference evidence="2" key="2">
    <citation type="submission" date="2020-09" db="EMBL/GenBank/DDBJ databases">
        <authorList>
            <person name="Sun Q."/>
            <person name="Ohkuma M."/>
        </authorList>
    </citation>
    <scope>NUCLEOTIDE SEQUENCE</scope>
    <source>
        <strain evidence="2">JCM 4391</strain>
    </source>
</reference>
<dbReference type="AlphaFoldDB" id="A0A918I383"/>
<proteinExistence type="predicted"/>
<gene>
    <name evidence="2" type="ORF">GCM10010274_49340</name>
</gene>
<dbReference type="InterPro" id="IPR000792">
    <property type="entry name" value="Tscrpt_reg_LuxR_C"/>
</dbReference>
<dbReference type="PROSITE" id="PS50043">
    <property type="entry name" value="HTH_LUXR_2"/>
    <property type="match status" value="1"/>
</dbReference>
<dbReference type="Proteomes" id="UP000636661">
    <property type="component" value="Unassembled WGS sequence"/>
</dbReference>
<dbReference type="SMART" id="SM00421">
    <property type="entry name" value="HTH_LUXR"/>
    <property type="match status" value="1"/>
</dbReference>
<dbReference type="PANTHER" id="PTHR34293:SF1">
    <property type="entry name" value="HTH-TYPE TRANSCRIPTIONAL REGULATOR TRMBL2"/>
    <property type="match status" value="1"/>
</dbReference>
<evidence type="ECO:0000313" key="3">
    <source>
        <dbReference type="Proteomes" id="UP000636661"/>
    </source>
</evidence>
<dbReference type="Pfam" id="PF00196">
    <property type="entry name" value="GerE"/>
    <property type="match status" value="1"/>
</dbReference>
<dbReference type="GO" id="GO:0003677">
    <property type="term" value="F:DNA binding"/>
    <property type="evidence" value="ECO:0007669"/>
    <property type="project" value="InterPro"/>
</dbReference>
<comment type="caution">
    <text evidence="2">The sequence shown here is derived from an EMBL/GenBank/DDBJ whole genome shotgun (WGS) entry which is preliminary data.</text>
</comment>
<dbReference type="EMBL" id="BMTP01000013">
    <property type="protein sequence ID" value="GGU54370.1"/>
    <property type="molecule type" value="Genomic_DNA"/>
</dbReference>
<dbReference type="PANTHER" id="PTHR34293">
    <property type="entry name" value="HTH-TYPE TRANSCRIPTIONAL REGULATOR TRMBL2"/>
    <property type="match status" value="1"/>
</dbReference>